<dbReference type="HOGENOM" id="CLU_260776_0_0_1"/>
<evidence type="ECO:0000313" key="3">
    <source>
        <dbReference type="Proteomes" id="UP000054538"/>
    </source>
</evidence>
<feature type="compositionally biased region" description="Basic and acidic residues" evidence="1">
    <location>
        <begin position="721"/>
        <end position="732"/>
    </location>
</feature>
<feature type="compositionally biased region" description="Basic and acidic residues" evidence="1">
    <location>
        <begin position="700"/>
        <end position="713"/>
    </location>
</feature>
<feature type="region of interest" description="Disordered" evidence="1">
    <location>
        <begin position="140"/>
        <end position="259"/>
    </location>
</feature>
<feature type="compositionally biased region" description="Polar residues" evidence="1">
    <location>
        <begin position="1153"/>
        <end position="1162"/>
    </location>
</feature>
<feature type="region of interest" description="Disordered" evidence="1">
    <location>
        <begin position="579"/>
        <end position="663"/>
    </location>
</feature>
<feature type="compositionally biased region" description="Polar residues" evidence="1">
    <location>
        <begin position="209"/>
        <end position="219"/>
    </location>
</feature>
<gene>
    <name evidence="2" type="ORF">PAXRUDRAFT_422614</name>
</gene>
<organism evidence="2 3">
    <name type="scientific">Paxillus rubicundulus Ve08.2h10</name>
    <dbReference type="NCBI Taxonomy" id="930991"/>
    <lineage>
        <taxon>Eukaryota</taxon>
        <taxon>Fungi</taxon>
        <taxon>Dikarya</taxon>
        <taxon>Basidiomycota</taxon>
        <taxon>Agaricomycotina</taxon>
        <taxon>Agaricomycetes</taxon>
        <taxon>Agaricomycetidae</taxon>
        <taxon>Boletales</taxon>
        <taxon>Paxilineae</taxon>
        <taxon>Paxillaceae</taxon>
        <taxon>Paxillus</taxon>
    </lineage>
</organism>
<feature type="compositionally biased region" description="Low complexity" evidence="1">
    <location>
        <begin position="240"/>
        <end position="252"/>
    </location>
</feature>
<dbReference type="InParanoid" id="A0A0D0E2J3"/>
<feature type="region of interest" description="Disordered" evidence="1">
    <location>
        <begin position="678"/>
        <end position="739"/>
    </location>
</feature>
<feature type="compositionally biased region" description="Pro residues" evidence="1">
    <location>
        <begin position="986"/>
        <end position="998"/>
    </location>
</feature>
<feature type="region of interest" description="Disordered" evidence="1">
    <location>
        <begin position="445"/>
        <end position="533"/>
    </location>
</feature>
<feature type="compositionally biased region" description="Basic and acidic residues" evidence="1">
    <location>
        <begin position="363"/>
        <end position="382"/>
    </location>
</feature>
<feature type="region of interest" description="Disordered" evidence="1">
    <location>
        <begin position="932"/>
        <end position="1283"/>
    </location>
</feature>
<feature type="compositionally biased region" description="Basic and acidic residues" evidence="1">
    <location>
        <begin position="805"/>
        <end position="817"/>
    </location>
</feature>
<sequence>MSPRRMDISSLLCKYDSSNKQNTLPLLSQPPLSPPLNDPVILAPHLRGRHTQNHQLPPPSVTTTTAYNHTLDDRQVLPQPAPTLRQTASVDHLPSPSTKFLHMSQHNLEHASLPPEFTRQSSSSLASPAYTEKPRTIDSLLHHPPAYTRPSAPSQMSPSEHYSRPSSSHSPTSVISLLNHPVQYPPGSQSPSSSVASYSPTASRDTRQETIALNTNVSPGHSAHRSTESPIAAYQPSRPPTSTSRPSPLTLPHTFPRSAPDVLHLSQHRALSSTFSHPYSPTEVAQQRDASGPDYMSTSASVSASPPVAYVTSSSAPASVQAKLRSPFLGLEALVHVASEERRRISGGSDVSSKSTGGGLGEWNREKELARENGFVRERERDRDDEDYAHAHRSTNPNPSPVHDREMPSRSTRHYGYPITHVPVGASYSVASGMHSYPQLQLQLESHPHSHRSSHPSQMSPLHQSPSMSYEDEARPHKRHRESRSPSLSRSRSRSPGARIAAKRVSSRGELTSPRVRRAAEIRSTDHHRNRANVTDNYPTARQHAHQPCQHVEPPSSLAPIAPVPGMLVAGIDDRVGPAPMSTPFPPPLSGSYAASHPAGHMTPAPLQPASPRAPSYVHHPIQVSPPSHYSFPHNQSPHQHSPQHFHPQLHHSQGQSQTASPHSAALLPALLPTTIQSMPPSYAHGSKTAGGAGVLRPDSPPRREVLRPESTPREAVTYEGPRHGASREQPKYESMSQESCELSIRAPLQAPVPRLARAVWDDEDDGMGMMDVQAPLDDDKSWERVVPRKQLQLLHPQPLTSPHVHPERPNKRKSEDHEAILVKKVEVPSEHKHQPMRVWEETALAPRAPRRVSPTPILYAASSQNISEGSARQEVLGETKRGHDEQLVVEYQVKDEVADKSVSPPSLSPTRSISPSLAPIIACSPAPPVHHTRLEPYPPRSELSPSAPVFHPEAQPMSPVQSHSPIKSEPRASALPPKFSTPECSPHPPDPPAPVPAASPILDLQSEHLGPEPEPEPEPEPGRSSTVRSGPDISRSPSHECKPIESEPTLKGKPVPEVGVMHDAIMSDGPIQEPSPEHVQPPTLTQGPWPSGTPEVQPKLECFHGQSWIPPQLPLPVPSPVKEEPNSLPDGIPINHPKSSPRQPPKSERSAEQQQAVTNSPMMDVDEELLSLVEDHVPSPAAVLPVKPNGQARSKSATPFAVGGSTGGGGDQGSSGLADGSSSSMPSQPLPKVPAIIGDQEKDRASMPPPAPPTKKADKVEKEKGTLVAGDATGSKKKKEGTSKVRFQLIHTRAIFIYLFLFREAPRQV</sequence>
<feature type="compositionally biased region" description="Gly residues" evidence="1">
    <location>
        <begin position="1205"/>
        <end position="1214"/>
    </location>
</feature>
<reference evidence="2 3" key="1">
    <citation type="submission" date="2014-04" db="EMBL/GenBank/DDBJ databases">
        <authorList>
            <consortium name="DOE Joint Genome Institute"/>
            <person name="Kuo A."/>
            <person name="Kohler A."/>
            <person name="Jargeat P."/>
            <person name="Nagy L.G."/>
            <person name="Floudas D."/>
            <person name="Copeland A."/>
            <person name="Barry K.W."/>
            <person name="Cichocki N."/>
            <person name="Veneault-Fourrey C."/>
            <person name="LaButti K."/>
            <person name="Lindquist E.A."/>
            <person name="Lipzen A."/>
            <person name="Lundell T."/>
            <person name="Morin E."/>
            <person name="Murat C."/>
            <person name="Sun H."/>
            <person name="Tunlid A."/>
            <person name="Henrissat B."/>
            <person name="Grigoriev I.V."/>
            <person name="Hibbett D.S."/>
            <person name="Martin F."/>
            <person name="Nordberg H.P."/>
            <person name="Cantor M.N."/>
            <person name="Hua S.X."/>
        </authorList>
    </citation>
    <scope>NUCLEOTIDE SEQUENCE [LARGE SCALE GENOMIC DNA]</scope>
    <source>
        <strain evidence="2 3">Ve08.2h10</strain>
    </source>
</reference>
<evidence type="ECO:0000313" key="2">
    <source>
        <dbReference type="EMBL" id="KIK94839.1"/>
    </source>
</evidence>
<evidence type="ECO:0000256" key="1">
    <source>
        <dbReference type="SAM" id="MobiDB-lite"/>
    </source>
</evidence>
<feature type="compositionally biased region" description="Low complexity" evidence="1">
    <location>
        <begin position="1215"/>
        <end position="1225"/>
    </location>
</feature>
<keyword evidence="3" id="KW-1185">Reference proteome</keyword>
<feature type="compositionally biased region" description="Low complexity" evidence="1">
    <location>
        <begin position="651"/>
        <end position="663"/>
    </location>
</feature>
<feature type="region of interest" description="Disordered" evidence="1">
    <location>
        <begin position="341"/>
        <end position="418"/>
    </location>
</feature>
<feature type="region of interest" description="Disordered" evidence="1">
    <location>
        <begin position="796"/>
        <end position="817"/>
    </location>
</feature>
<accession>A0A0D0E2J3</accession>
<dbReference type="Proteomes" id="UP000054538">
    <property type="component" value="Unassembled WGS sequence"/>
</dbReference>
<feature type="compositionally biased region" description="Low complexity" evidence="1">
    <location>
        <begin position="631"/>
        <end position="641"/>
    </location>
</feature>
<dbReference type="EMBL" id="KN825081">
    <property type="protein sequence ID" value="KIK94839.1"/>
    <property type="molecule type" value="Genomic_DNA"/>
</dbReference>
<name>A0A0D0E2J3_9AGAM</name>
<feature type="compositionally biased region" description="Low complexity" evidence="1">
    <location>
        <begin position="157"/>
        <end position="203"/>
    </location>
</feature>
<feature type="compositionally biased region" description="Basic and acidic residues" evidence="1">
    <location>
        <begin position="518"/>
        <end position="527"/>
    </location>
</feature>
<protein>
    <submittedName>
        <fullName evidence="2">Uncharacterized protein</fullName>
    </submittedName>
</protein>
<reference evidence="3" key="2">
    <citation type="submission" date="2015-01" db="EMBL/GenBank/DDBJ databases">
        <title>Evolutionary Origins and Diversification of the Mycorrhizal Mutualists.</title>
        <authorList>
            <consortium name="DOE Joint Genome Institute"/>
            <consortium name="Mycorrhizal Genomics Consortium"/>
            <person name="Kohler A."/>
            <person name="Kuo A."/>
            <person name="Nagy L.G."/>
            <person name="Floudas D."/>
            <person name="Copeland A."/>
            <person name="Barry K.W."/>
            <person name="Cichocki N."/>
            <person name="Veneault-Fourrey C."/>
            <person name="LaButti K."/>
            <person name="Lindquist E.A."/>
            <person name="Lipzen A."/>
            <person name="Lundell T."/>
            <person name="Morin E."/>
            <person name="Murat C."/>
            <person name="Riley R."/>
            <person name="Ohm R."/>
            <person name="Sun H."/>
            <person name="Tunlid A."/>
            <person name="Henrissat B."/>
            <person name="Grigoriev I.V."/>
            <person name="Hibbett D.S."/>
            <person name="Martin F."/>
        </authorList>
    </citation>
    <scope>NUCLEOTIDE SEQUENCE [LARGE SCALE GENOMIC DNA]</scope>
    <source>
        <strain evidence="3">Ve08.2h10</strain>
    </source>
</reference>
<feature type="region of interest" description="Disordered" evidence="1">
    <location>
        <begin position="22"/>
        <end position="42"/>
    </location>
</feature>
<feature type="compositionally biased region" description="Basic and acidic residues" evidence="1">
    <location>
        <begin position="1038"/>
        <end position="1051"/>
    </location>
</feature>
<proteinExistence type="predicted"/>
<dbReference type="OrthoDB" id="10563075at2759"/>
<feature type="compositionally biased region" description="Polar residues" evidence="1">
    <location>
        <begin position="273"/>
        <end position="289"/>
    </location>
</feature>
<feature type="region of interest" description="Disordered" evidence="1">
    <location>
        <begin position="273"/>
        <end position="301"/>
    </location>
</feature>
<feature type="compositionally biased region" description="Basic and acidic residues" evidence="1">
    <location>
        <begin position="1256"/>
        <end position="1266"/>
    </location>
</feature>